<feature type="domain" description="C2H2-type" evidence="9">
    <location>
        <begin position="1281"/>
        <end position="1309"/>
    </location>
</feature>
<evidence type="ECO:0000256" key="1">
    <source>
        <dbReference type="ARBA" id="ARBA00004123"/>
    </source>
</evidence>
<dbReference type="GO" id="GO:0005634">
    <property type="term" value="C:nucleus"/>
    <property type="evidence" value="ECO:0007669"/>
    <property type="project" value="UniProtKB-SubCell"/>
</dbReference>
<keyword evidence="5" id="KW-0862">Zinc</keyword>
<feature type="region of interest" description="Disordered" evidence="8">
    <location>
        <begin position="1131"/>
        <end position="1186"/>
    </location>
</feature>
<dbReference type="PROSITE" id="PS50157">
    <property type="entry name" value="ZINC_FINGER_C2H2_2"/>
    <property type="match status" value="2"/>
</dbReference>
<dbReference type="Gene3D" id="3.30.160.60">
    <property type="entry name" value="Classic Zinc Finger"/>
    <property type="match status" value="2"/>
</dbReference>
<feature type="compositionally biased region" description="Polar residues" evidence="8">
    <location>
        <begin position="232"/>
        <end position="242"/>
    </location>
</feature>
<evidence type="ECO:0000256" key="5">
    <source>
        <dbReference type="ARBA" id="ARBA00022833"/>
    </source>
</evidence>
<feature type="region of interest" description="Disordered" evidence="8">
    <location>
        <begin position="198"/>
        <end position="255"/>
    </location>
</feature>
<evidence type="ECO:0000256" key="3">
    <source>
        <dbReference type="ARBA" id="ARBA00022737"/>
    </source>
</evidence>
<feature type="compositionally biased region" description="Polar residues" evidence="8">
    <location>
        <begin position="721"/>
        <end position="731"/>
    </location>
</feature>
<feature type="region of interest" description="Disordered" evidence="8">
    <location>
        <begin position="1353"/>
        <end position="1416"/>
    </location>
</feature>
<comment type="caution">
    <text evidence="10">The sequence shown here is derived from an EMBL/GenBank/DDBJ whole genome shotgun (WGS) entry which is preliminary data.</text>
</comment>
<feature type="compositionally biased region" description="Polar residues" evidence="8">
    <location>
        <begin position="438"/>
        <end position="457"/>
    </location>
</feature>
<feature type="region of interest" description="Disordered" evidence="8">
    <location>
        <begin position="709"/>
        <end position="732"/>
    </location>
</feature>
<protein>
    <submittedName>
        <fullName evidence="10">Zinc finger protein</fullName>
    </submittedName>
</protein>
<feature type="compositionally biased region" description="Low complexity" evidence="8">
    <location>
        <begin position="458"/>
        <end position="470"/>
    </location>
</feature>
<dbReference type="InterPro" id="IPR050888">
    <property type="entry name" value="ZnF_C2H2-type_TF"/>
</dbReference>
<feature type="compositionally biased region" description="Low complexity" evidence="8">
    <location>
        <begin position="665"/>
        <end position="676"/>
    </location>
</feature>
<feature type="compositionally biased region" description="Low complexity" evidence="8">
    <location>
        <begin position="890"/>
        <end position="901"/>
    </location>
</feature>
<feature type="compositionally biased region" description="Polar residues" evidence="8">
    <location>
        <begin position="201"/>
        <end position="223"/>
    </location>
</feature>
<evidence type="ECO:0000313" key="11">
    <source>
        <dbReference type="Proteomes" id="UP000230066"/>
    </source>
</evidence>
<evidence type="ECO:0000313" key="10">
    <source>
        <dbReference type="EMBL" id="THD28510.1"/>
    </source>
</evidence>
<feature type="region of interest" description="Disordered" evidence="8">
    <location>
        <begin position="642"/>
        <end position="690"/>
    </location>
</feature>
<dbReference type="PANTHER" id="PTHR24406">
    <property type="entry name" value="TRANSCRIPTIONAL REPRESSOR CTCFL-RELATED"/>
    <property type="match status" value="1"/>
</dbReference>
<feature type="compositionally biased region" description="Basic and acidic residues" evidence="8">
    <location>
        <begin position="1151"/>
        <end position="1161"/>
    </location>
</feature>
<feature type="region of interest" description="Disordered" evidence="8">
    <location>
        <begin position="433"/>
        <end position="495"/>
    </location>
</feature>
<reference evidence="10" key="1">
    <citation type="submission" date="2019-03" db="EMBL/GenBank/DDBJ databases">
        <title>Improved annotation for the trematode Fasciola hepatica.</title>
        <authorList>
            <person name="Choi Y.-J."/>
            <person name="Martin J."/>
            <person name="Mitreva M."/>
        </authorList>
    </citation>
    <scope>NUCLEOTIDE SEQUENCE [LARGE SCALE GENOMIC DNA]</scope>
</reference>
<feature type="compositionally biased region" description="Basic residues" evidence="8">
    <location>
        <begin position="555"/>
        <end position="567"/>
    </location>
</feature>
<feature type="compositionally biased region" description="Polar residues" evidence="8">
    <location>
        <begin position="572"/>
        <end position="587"/>
    </location>
</feature>
<accession>A0A4E0S421</accession>
<feature type="compositionally biased region" description="Polar residues" evidence="8">
    <location>
        <begin position="512"/>
        <end position="524"/>
    </location>
</feature>
<feature type="compositionally biased region" description="Polar residues" evidence="8">
    <location>
        <begin position="1019"/>
        <end position="1039"/>
    </location>
</feature>
<evidence type="ECO:0000259" key="9">
    <source>
        <dbReference type="PROSITE" id="PS50157"/>
    </source>
</evidence>
<dbReference type="GO" id="GO:0008270">
    <property type="term" value="F:zinc ion binding"/>
    <property type="evidence" value="ECO:0007669"/>
    <property type="project" value="UniProtKB-KW"/>
</dbReference>
<feature type="compositionally biased region" description="Polar residues" evidence="8">
    <location>
        <begin position="84"/>
        <end position="99"/>
    </location>
</feature>
<organism evidence="10 11">
    <name type="scientific">Fasciola hepatica</name>
    <name type="common">Liver fluke</name>
    <dbReference type="NCBI Taxonomy" id="6192"/>
    <lineage>
        <taxon>Eukaryota</taxon>
        <taxon>Metazoa</taxon>
        <taxon>Spiralia</taxon>
        <taxon>Lophotrochozoa</taxon>
        <taxon>Platyhelminthes</taxon>
        <taxon>Trematoda</taxon>
        <taxon>Digenea</taxon>
        <taxon>Plagiorchiida</taxon>
        <taxon>Echinostomata</taxon>
        <taxon>Echinostomatoidea</taxon>
        <taxon>Fasciolidae</taxon>
        <taxon>Fasciola</taxon>
    </lineage>
</organism>
<dbReference type="SMART" id="SM00355">
    <property type="entry name" value="ZnF_C2H2"/>
    <property type="match status" value="5"/>
</dbReference>
<proteinExistence type="predicted"/>
<dbReference type="PROSITE" id="PS00028">
    <property type="entry name" value="ZINC_FINGER_C2H2_1"/>
    <property type="match status" value="2"/>
</dbReference>
<feature type="compositionally biased region" description="Basic and acidic residues" evidence="8">
    <location>
        <begin position="1399"/>
        <end position="1416"/>
    </location>
</feature>
<evidence type="ECO:0000256" key="6">
    <source>
        <dbReference type="ARBA" id="ARBA00023242"/>
    </source>
</evidence>
<comment type="subcellular location">
    <subcellularLocation>
        <location evidence="1">Nucleus</location>
    </subcellularLocation>
</comment>
<feature type="compositionally biased region" description="Low complexity" evidence="8">
    <location>
        <begin position="1001"/>
        <end position="1018"/>
    </location>
</feature>
<feature type="compositionally biased region" description="Polar residues" evidence="8">
    <location>
        <begin position="648"/>
        <end position="664"/>
    </location>
</feature>
<name>A0A4E0S421_FASHE</name>
<feature type="compositionally biased region" description="Polar residues" evidence="8">
    <location>
        <begin position="116"/>
        <end position="125"/>
    </location>
</feature>
<evidence type="ECO:0000256" key="2">
    <source>
        <dbReference type="ARBA" id="ARBA00022723"/>
    </source>
</evidence>
<dbReference type="EMBL" id="JXXN02000132">
    <property type="protein sequence ID" value="THD28510.1"/>
    <property type="molecule type" value="Genomic_DNA"/>
</dbReference>
<feature type="region of interest" description="Disordered" evidence="8">
    <location>
        <begin position="69"/>
        <end position="129"/>
    </location>
</feature>
<keyword evidence="11" id="KW-1185">Reference proteome</keyword>
<keyword evidence="2" id="KW-0479">Metal-binding</keyword>
<dbReference type="SUPFAM" id="SSF57667">
    <property type="entry name" value="beta-beta-alpha zinc fingers"/>
    <property type="match status" value="2"/>
</dbReference>
<evidence type="ECO:0000256" key="7">
    <source>
        <dbReference type="PROSITE-ProRule" id="PRU00042"/>
    </source>
</evidence>
<feature type="compositionally biased region" description="Basic and acidic residues" evidence="8">
    <location>
        <begin position="100"/>
        <end position="115"/>
    </location>
</feature>
<feature type="compositionally biased region" description="Polar residues" evidence="8">
    <location>
        <begin position="1374"/>
        <end position="1384"/>
    </location>
</feature>
<feature type="region of interest" description="Disordered" evidence="8">
    <location>
        <begin position="552"/>
        <end position="587"/>
    </location>
</feature>
<gene>
    <name evidence="10" type="ORF">D915_000630</name>
</gene>
<feature type="compositionally biased region" description="Polar residues" evidence="8">
    <location>
        <begin position="474"/>
        <end position="485"/>
    </location>
</feature>
<dbReference type="InterPro" id="IPR013087">
    <property type="entry name" value="Znf_C2H2_type"/>
</dbReference>
<feature type="region of interest" description="Disordered" evidence="8">
    <location>
        <begin position="886"/>
        <end position="908"/>
    </location>
</feature>
<feature type="region of interest" description="Disordered" evidence="8">
    <location>
        <begin position="512"/>
        <end position="540"/>
    </location>
</feature>
<feature type="compositionally biased region" description="Pro residues" evidence="8">
    <location>
        <begin position="1360"/>
        <end position="1369"/>
    </location>
</feature>
<evidence type="ECO:0000256" key="8">
    <source>
        <dbReference type="SAM" id="MobiDB-lite"/>
    </source>
</evidence>
<feature type="region of interest" description="Disordered" evidence="8">
    <location>
        <begin position="995"/>
        <end position="1039"/>
    </location>
</feature>
<keyword evidence="4 7" id="KW-0863">Zinc-finger</keyword>
<sequence length="1468" mass="157501">MSLIAAPILMDNKIPTKGNHITYSCPSPPSLVLMNGSKTQSKVLASMDSSSEAPGTVSHVGMSMIQGQFSHSARTSPVKRSDTDANNSLPTEMSPTSEHSLTRIDEGSKHEDIKHATTNSEQSLTEPMPDFMLSPNKRPRMDGSESGSTPVTAGFPCPCGKQFSDSVIFIEHARQCEEFALTANSFAEAAAAVASAANGPKSMSTHSSESSPRLSKSATPTNSRLDKADINSPGNSSNSTEFSDPGGKNLMNIGNSTTGHSALDLSVRSQELQASNLSPDALVRCCPECKYKHSNLVHLHHHFETVHNSRGRYECACGENFAWLPTLLKHRLYCTQNPHHQPQHHRTISANMSPAVSSECNSIFSHPARSPSYTRSSSDIYSKTDWPPGTHVLPATKTLQCTACGKTGFLSPSEVLNHFTICPVLLHRSRSPNLGPPVSSSPFPRHTSSGASLFGQWSSSPSSSPSTISPLNGPLTTTSSVSAVHNRSDRNYSPPGYPFGFVPPLGYSPYSKQCSPRSNTTSFANKPVQKCPPKSNEMRPVSVGIKDAHSNLHQQPHHHHHHHHNHVVNHGAASSSAPTNHIDPQTNPDLTRPFKCCHCIKAFKSKALLDQHMHIHYPPKYTCRYCAKKYRWPPVFYHHQRTCKKRPPSTSASTTVGNSASSINTGAGTTTTATHAFHTRPTDSNGTGTAESSIFPLPPGYFFSSPMDHHSCSSQNHSQNVPSQHSNSSRLSHPFMFPAPTHPSLHGHSFGSDLFGASLAAFYDPLSIGSNANCSGMFGNMGSSTGGIGSLPNPGAMLAAAAACAAMGIRVPFGHSLPPPPLGFTSSYNAGSASGGTLPFGQTTDPTAIFSSLVQPSLSAAAAPPPAVPLPPLTSLTMSSTNGTASLANPIPISSTPSTSSGKETNSPAAVTTAANIFSPIHSFSNPALLFPSNGTATTSSNSITSNKTKTTTDGFPLQSPHGLLCVCGQQFGPLPTYLNHLANCATLQRLVQQSDKTDDVNSTTTTNTTSTMKTRSSPFLTSTDSASMDPNDSSTTSLKHTINDSEALLFSSAAMAAMNAIMSRAKSSSDSRMKEDHCGGEMIVSTSESDRTGLLESGWSGDHRQHHLEEPDLVSLKPVKKESTSDQEDFLSSQSPFHTHPTGKILKLPPTDHWRMDAKPDVTSTKASMKSTERNFCDTNQPANTNVAVTSGTEITNIPSPTLRSSTVATDSTNLMAAMASVLANATAAAGFPILPDELSTCMSDISGAHLQGDESETTNSSGIDPAMVTFMMNSSVHAKLCIQCGKEFSSRLSLKQHVEGKHSVEGKYQCPGCAKRYRWGASYYYHKKSCPAIREPSPLSTDLCLETYDERDVNEPESPTPPRPALPLTPSQVPSQQQSAIHSPQDELETENMSDISRSRSDHSPSPRTERAREGTNKYVFHMEQDLMPDQVGHFRPLSFPLDMRHGRIVKTEDQYNYSPTNETSN</sequence>
<dbReference type="Proteomes" id="UP000230066">
    <property type="component" value="Unassembled WGS sequence"/>
</dbReference>
<evidence type="ECO:0000256" key="4">
    <source>
        <dbReference type="ARBA" id="ARBA00022771"/>
    </source>
</evidence>
<keyword evidence="3" id="KW-0677">Repeat</keyword>
<keyword evidence="6" id="KW-0539">Nucleus</keyword>
<dbReference type="InterPro" id="IPR036236">
    <property type="entry name" value="Znf_C2H2_sf"/>
</dbReference>
<feature type="domain" description="C2H2-type" evidence="9">
    <location>
        <begin position="594"/>
        <end position="621"/>
    </location>
</feature>